<dbReference type="GO" id="GO:0005886">
    <property type="term" value="C:plasma membrane"/>
    <property type="evidence" value="ECO:0007669"/>
    <property type="project" value="UniProtKB-SubCell"/>
</dbReference>
<dbReference type="AlphaFoldDB" id="A0A1T2XHH2"/>
<dbReference type="Pfam" id="PF12679">
    <property type="entry name" value="ABC2_membrane_2"/>
    <property type="match status" value="1"/>
</dbReference>
<evidence type="ECO:0000313" key="2">
    <source>
        <dbReference type="EMBL" id="OPA79320.1"/>
    </source>
</evidence>
<dbReference type="PANTHER" id="PTHR37305">
    <property type="entry name" value="INTEGRAL MEMBRANE PROTEIN-RELATED"/>
    <property type="match status" value="1"/>
</dbReference>
<name>A0A1T2XHH2_9BACL</name>
<dbReference type="EMBL" id="MSZX01000003">
    <property type="protein sequence ID" value="OPA79320.1"/>
    <property type="molecule type" value="Genomic_DNA"/>
</dbReference>
<protein>
    <submittedName>
        <fullName evidence="2">ABC transporter</fullName>
    </submittedName>
</protein>
<evidence type="ECO:0000313" key="3">
    <source>
        <dbReference type="Proteomes" id="UP000190188"/>
    </source>
</evidence>
<feature type="transmembrane region" description="Helical" evidence="1">
    <location>
        <begin position="238"/>
        <end position="258"/>
    </location>
</feature>
<feature type="transmembrane region" description="Helical" evidence="1">
    <location>
        <begin position="71"/>
        <end position="96"/>
    </location>
</feature>
<comment type="caution">
    <text evidence="2">The sequence shown here is derived from an EMBL/GenBank/DDBJ whole genome shotgun (WGS) entry which is preliminary data.</text>
</comment>
<keyword evidence="1" id="KW-0812">Transmembrane</keyword>
<feature type="transmembrane region" description="Helical" evidence="1">
    <location>
        <begin position="188"/>
        <end position="206"/>
    </location>
</feature>
<keyword evidence="3" id="KW-1185">Reference proteome</keyword>
<dbReference type="GO" id="GO:0140359">
    <property type="term" value="F:ABC-type transporter activity"/>
    <property type="evidence" value="ECO:0007669"/>
    <property type="project" value="InterPro"/>
</dbReference>
<dbReference type="Proteomes" id="UP000190188">
    <property type="component" value="Unassembled WGS sequence"/>
</dbReference>
<sequence length="265" mass="29071">MNIFIRELKANRKALIIWCIGVVFLVGSGMSKYAGMYSSGQSMNNLMADLPKSLQAMFGVGGLDLSKVSGYYGILFIYLLVMATIHAAMLGSSILSKEERDKTSEFLMVKPVSRNQVLSAKLCAAIMNVIIFNVVMLVSSIGLVNPYAKGENVIPDILLLMGGMFILQLLFLMLGMAIAAISKHPKRAVSLSTGILLATFILSMMIDISGQIDALKYVTPFKYFEAKQVMYGGGYDPVFVILSVVIIAVSLFATYYFYNKRDLTV</sequence>
<gene>
    <name evidence="2" type="ORF">BVG16_09540</name>
</gene>
<dbReference type="PANTHER" id="PTHR37305:SF1">
    <property type="entry name" value="MEMBRANE PROTEIN"/>
    <property type="match status" value="1"/>
</dbReference>
<feature type="transmembrane region" description="Helical" evidence="1">
    <location>
        <begin position="117"/>
        <end position="137"/>
    </location>
</feature>
<keyword evidence="1" id="KW-1133">Transmembrane helix</keyword>
<dbReference type="RefSeq" id="WP_078498318.1">
    <property type="nucleotide sequence ID" value="NZ_MSZX01000003.1"/>
</dbReference>
<dbReference type="STRING" id="1324314.BVG16_09540"/>
<dbReference type="OrthoDB" id="9800309at2"/>
<feature type="transmembrane region" description="Helical" evidence="1">
    <location>
        <begin position="157"/>
        <end position="181"/>
    </location>
</feature>
<organism evidence="2 3">
    <name type="scientific">Paenibacillus selenitireducens</name>
    <dbReference type="NCBI Taxonomy" id="1324314"/>
    <lineage>
        <taxon>Bacteria</taxon>
        <taxon>Bacillati</taxon>
        <taxon>Bacillota</taxon>
        <taxon>Bacilli</taxon>
        <taxon>Bacillales</taxon>
        <taxon>Paenibacillaceae</taxon>
        <taxon>Paenibacillus</taxon>
    </lineage>
</organism>
<proteinExistence type="predicted"/>
<accession>A0A1T2XHH2</accession>
<feature type="transmembrane region" description="Helical" evidence="1">
    <location>
        <begin position="15"/>
        <end position="34"/>
    </location>
</feature>
<reference evidence="2 3" key="1">
    <citation type="submission" date="2017-01" db="EMBL/GenBank/DDBJ databases">
        <title>Genome analysis of Paenibacillus selenitrireducens ES3-24.</title>
        <authorList>
            <person name="Xu D."/>
            <person name="Yao R."/>
            <person name="Zheng S."/>
        </authorList>
    </citation>
    <scope>NUCLEOTIDE SEQUENCE [LARGE SCALE GENOMIC DNA]</scope>
    <source>
        <strain evidence="2 3">ES3-24</strain>
    </source>
</reference>
<keyword evidence="1" id="KW-0472">Membrane</keyword>
<evidence type="ECO:0000256" key="1">
    <source>
        <dbReference type="SAM" id="Phobius"/>
    </source>
</evidence>